<dbReference type="InterPro" id="IPR001789">
    <property type="entry name" value="Sig_transdc_resp-reg_receiver"/>
</dbReference>
<dbReference type="NCBIfam" id="TIGR00229">
    <property type="entry name" value="sensory_box"/>
    <property type="match status" value="1"/>
</dbReference>
<dbReference type="AlphaFoldDB" id="A0A0S7WV50"/>
<dbReference type="InterPro" id="IPR011006">
    <property type="entry name" value="CheY-like_superfamily"/>
</dbReference>
<dbReference type="CDD" id="cd00156">
    <property type="entry name" value="REC"/>
    <property type="match status" value="1"/>
</dbReference>
<dbReference type="SMART" id="SM00448">
    <property type="entry name" value="REC"/>
    <property type="match status" value="1"/>
</dbReference>
<feature type="coiled-coil region" evidence="5">
    <location>
        <begin position="369"/>
        <end position="396"/>
    </location>
</feature>
<dbReference type="InterPro" id="IPR000700">
    <property type="entry name" value="PAS-assoc_C"/>
</dbReference>
<dbReference type="Gene3D" id="3.40.50.2300">
    <property type="match status" value="1"/>
</dbReference>
<sequence>MHGGAAKAGSWWIAIGREADHFASIVITMGRVVPMPAKGRKPRTEKPRRADAKARAKTPAARRGEHVPDPEHMTQQLLTLFRVSTELQRATDLEEQLNLIAHAVVDSQTYRRAIISLFDEEWRVVKVGYAGLTKEDVRSHQSRPPMSPEQRARTFRPEYRISQSYYISHTTELAQEISEDAVESHMTEKDFIDWDPNDLLFVPLTSSDGKIIGTLSVDDPFDGRRPTAESLQIIELFASMAGRIVERSKLHDELKQTKRYLETLIRSCVDIIVATDAEGRITLINKGAEEVFGYKEEEVLGKPASIFYASEEEARNVMRKLRGPECGGVGRLRNYEALAVSKSGERIPISLSVTMLYDDEGNESGTEGISKDLREIKKLEKELIRAEKLATLANVATTLSHEINNFLEGIISAGQLSLFSLDREDVVKMYEDHGLKEEREERVEQLAAINEEALRIGEITERLQLMAETGTLKTKPYLDKITMVDIDETCVTDERERYRILVADDRLYVRRFLSQYLSSKGHQVDTASDGQETIDKAKATRYDLVLSDIKMPKKNGYEVFSEIKECTPETEVILMTAYGYDPTHALVKSSKEGLRAVLYKPFDMKKIDTAIARAMAARTCET</sequence>
<feature type="domain" description="Response regulatory" evidence="7">
    <location>
        <begin position="499"/>
        <end position="615"/>
    </location>
</feature>
<protein>
    <recommendedName>
        <fullName evidence="12">Histidine kinase</fullName>
    </recommendedName>
</protein>
<feature type="modified residue" description="4-aspartylphosphate" evidence="4">
    <location>
        <position position="548"/>
    </location>
</feature>
<dbReference type="EMBL" id="LIZS01000007">
    <property type="protein sequence ID" value="KPJ54077.1"/>
    <property type="molecule type" value="Genomic_DNA"/>
</dbReference>
<dbReference type="PANTHER" id="PTHR44591">
    <property type="entry name" value="STRESS RESPONSE REGULATOR PROTEIN 1"/>
    <property type="match status" value="1"/>
</dbReference>
<dbReference type="InterPro" id="IPR050595">
    <property type="entry name" value="Bact_response_regulator"/>
</dbReference>
<dbReference type="InterPro" id="IPR029016">
    <property type="entry name" value="GAF-like_dom_sf"/>
</dbReference>
<proteinExistence type="predicted"/>
<name>A0A0S7WV50_UNCT6</name>
<evidence type="ECO:0000256" key="1">
    <source>
        <dbReference type="ARBA" id="ARBA00022553"/>
    </source>
</evidence>
<evidence type="ECO:0000256" key="2">
    <source>
        <dbReference type="ARBA" id="ARBA00022679"/>
    </source>
</evidence>
<keyword evidence="5" id="KW-0175">Coiled coil</keyword>
<accession>A0A0S7WV50</accession>
<evidence type="ECO:0000259" key="8">
    <source>
        <dbReference type="PROSITE" id="PS50112"/>
    </source>
</evidence>
<dbReference type="SUPFAM" id="SSF55781">
    <property type="entry name" value="GAF domain-like"/>
    <property type="match status" value="1"/>
</dbReference>
<dbReference type="STRING" id="1703770.AMJ39_02130"/>
<dbReference type="Gene3D" id="3.30.450.40">
    <property type="match status" value="1"/>
</dbReference>
<comment type="caution">
    <text evidence="10">The sequence shown here is derived from an EMBL/GenBank/DDBJ whole genome shotgun (WGS) entry which is preliminary data.</text>
</comment>
<dbReference type="SMART" id="SM00065">
    <property type="entry name" value="GAF"/>
    <property type="match status" value="1"/>
</dbReference>
<evidence type="ECO:0000313" key="11">
    <source>
        <dbReference type="Proteomes" id="UP000052008"/>
    </source>
</evidence>
<dbReference type="Proteomes" id="UP000052008">
    <property type="component" value="Unassembled WGS sequence"/>
</dbReference>
<reference evidence="10 11" key="1">
    <citation type="journal article" date="2015" name="Microbiome">
        <title>Genomic resolution of linkages in carbon, nitrogen, and sulfur cycling among widespread estuary sediment bacteria.</title>
        <authorList>
            <person name="Baker B.J."/>
            <person name="Lazar C.S."/>
            <person name="Teske A.P."/>
            <person name="Dick G.J."/>
        </authorList>
    </citation>
    <scope>NUCLEOTIDE SEQUENCE [LARGE SCALE GENOMIC DNA]</scope>
    <source>
        <strain evidence="10">DG_24</strain>
    </source>
</reference>
<keyword evidence="3" id="KW-0418">Kinase</keyword>
<keyword evidence="2" id="KW-0808">Transferase</keyword>
<dbReference type="GO" id="GO:0000160">
    <property type="term" value="P:phosphorelay signal transduction system"/>
    <property type="evidence" value="ECO:0007669"/>
    <property type="project" value="InterPro"/>
</dbReference>
<feature type="region of interest" description="Disordered" evidence="6">
    <location>
        <begin position="36"/>
        <end position="67"/>
    </location>
</feature>
<dbReference type="PANTHER" id="PTHR44591:SF3">
    <property type="entry name" value="RESPONSE REGULATORY DOMAIN-CONTAINING PROTEIN"/>
    <property type="match status" value="1"/>
</dbReference>
<dbReference type="Gene3D" id="1.10.287.130">
    <property type="match status" value="1"/>
</dbReference>
<evidence type="ECO:0000259" key="9">
    <source>
        <dbReference type="PROSITE" id="PS50113"/>
    </source>
</evidence>
<evidence type="ECO:0000259" key="7">
    <source>
        <dbReference type="PROSITE" id="PS50110"/>
    </source>
</evidence>
<evidence type="ECO:0000256" key="3">
    <source>
        <dbReference type="ARBA" id="ARBA00022777"/>
    </source>
</evidence>
<evidence type="ECO:0000256" key="4">
    <source>
        <dbReference type="PROSITE-ProRule" id="PRU00169"/>
    </source>
</evidence>
<dbReference type="SUPFAM" id="SSF52172">
    <property type="entry name" value="CheY-like"/>
    <property type="match status" value="1"/>
</dbReference>
<organism evidence="10 11">
    <name type="scientific">candidate division TA06 bacterium DG_24</name>
    <dbReference type="NCBI Taxonomy" id="1703770"/>
    <lineage>
        <taxon>Bacteria</taxon>
        <taxon>Bacteria division TA06</taxon>
    </lineage>
</organism>
<dbReference type="PROSITE" id="PS50113">
    <property type="entry name" value="PAC"/>
    <property type="match status" value="1"/>
</dbReference>
<dbReference type="Gene3D" id="3.30.450.20">
    <property type="entry name" value="PAS domain"/>
    <property type="match status" value="1"/>
</dbReference>
<evidence type="ECO:0000313" key="10">
    <source>
        <dbReference type="EMBL" id="KPJ54077.1"/>
    </source>
</evidence>
<dbReference type="CDD" id="cd00130">
    <property type="entry name" value="PAS"/>
    <property type="match status" value="1"/>
</dbReference>
<dbReference type="Pfam" id="PF00072">
    <property type="entry name" value="Response_reg"/>
    <property type="match status" value="1"/>
</dbReference>
<dbReference type="PROSITE" id="PS50110">
    <property type="entry name" value="RESPONSE_REGULATORY"/>
    <property type="match status" value="1"/>
</dbReference>
<evidence type="ECO:0008006" key="12">
    <source>
        <dbReference type="Google" id="ProtNLM"/>
    </source>
</evidence>
<dbReference type="InterPro" id="IPR003018">
    <property type="entry name" value="GAF"/>
</dbReference>
<evidence type="ECO:0000256" key="5">
    <source>
        <dbReference type="SAM" id="Coils"/>
    </source>
</evidence>
<feature type="domain" description="PAS" evidence="8">
    <location>
        <begin position="257"/>
        <end position="322"/>
    </location>
</feature>
<dbReference type="SMART" id="SM00091">
    <property type="entry name" value="PAS"/>
    <property type="match status" value="1"/>
</dbReference>
<feature type="domain" description="PAC" evidence="9">
    <location>
        <begin position="333"/>
        <end position="385"/>
    </location>
</feature>
<dbReference type="Pfam" id="PF13426">
    <property type="entry name" value="PAS_9"/>
    <property type="match status" value="1"/>
</dbReference>
<dbReference type="InterPro" id="IPR035965">
    <property type="entry name" value="PAS-like_dom_sf"/>
</dbReference>
<gene>
    <name evidence="10" type="ORF">AMJ39_02130</name>
</gene>
<dbReference type="PROSITE" id="PS50112">
    <property type="entry name" value="PAS"/>
    <property type="match status" value="1"/>
</dbReference>
<feature type="compositionally biased region" description="Basic and acidic residues" evidence="6">
    <location>
        <begin position="42"/>
        <end position="54"/>
    </location>
</feature>
<dbReference type="GO" id="GO:0016301">
    <property type="term" value="F:kinase activity"/>
    <property type="evidence" value="ECO:0007669"/>
    <property type="project" value="UniProtKB-KW"/>
</dbReference>
<dbReference type="InterPro" id="IPR000014">
    <property type="entry name" value="PAS"/>
</dbReference>
<dbReference type="SUPFAM" id="SSF55785">
    <property type="entry name" value="PYP-like sensor domain (PAS domain)"/>
    <property type="match status" value="1"/>
</dbReference>
<keyword evidence="1 4" id="KW-0597">Phosphoprotein</keyword>
<evidence type="ECO:0000256" key="6">
    <source>
        <dbReference type="SAM" id="MobiDB-lite"/>
    </source>
</evidence>